<comment type="caution">
    <text evidence="1">The sequence shown here is derived from an EMBL/GenBank/DDBJ whole genome shotgun (WGS) entry which is preliminary data.</text>
</comment>
<protein>
    <submittedName>
        <fullName evidence="1">Uncharacterized protein</fullName>
    </submittedName>
</protein>
<accession>A0A5M3T7L4</accession>
<evidence type="ECO:0000313" key="1">
    <source>
        <dbReference type="EMBL" id="GCE93439.1"/>
    </source>
</evidence>
<evidence type="ECO:0000313" key="2">
    <source>
        <dbReference type="Proteomes" id="UP000326169"/>
    </source>
</evidence>
<dbReference type="Proteomes" id="UP000326169">
    <property type="component" value="Unassembled WGS sequence"/>
</dbReference>
<dbReference type="EMBL" id="BIMW01000073">
    <property type="protein sequence ID" value="GCE93439.1"/>
    <property type="molecule type" value="Genomic_DNA"/>
</dbReference>
<keyword evidence="2" id="KW-1185">Reference proteome</keyword>
<dbReference type="GeneID" id="301682364"/>
<organism evidence="1 2">
    <name type="scientific">Limnospira platensis NIES-46</name>
    <dbReference type="NCBI Taxonomy" id="1236695"/>
    <lineage>
        <taxon>Bacteria</taxon>
        <taxon>Bacillati</taxon>
        <taxon>Cyanobacteriota</taxon>
        <taxon>Cyanophyceae</taxon>
        <taxon>Oscillatoriophycideae</taxon>
        <taxon>Oscillatoriales</taxon>
        <taxon>Sirenicapillariaceae</taxon>
        <taxon>Limnospira</taxon>
    </lineage>
</organism>
<dbReference type="RefSeq" id="WP_006620176.1">
    <property type="nucleotide sequence ID" value="NZ_BIMW01000073.1"/>
</dbReference>
<reference evidence="1 2" key="1">
    <citation type="journal article" date="2019" name="J Genomics">
        <title>The Draft Genome of a Hydrogen-producing Cyanobacterium, Arthrospira platensis NIES-46.</title>
        <authorList>
            <person name="Suzuki S."/>
            <person name="Yamaguchi H."/>
            <person name="Kawachi M."/>
        </authorList>
    </citation>
    <scope>NUCLEOTIDE SEQUENCE [LARGE SCALE GENOMIC DNA]</scope>
    <source>
        <strain evidence="1 2">NIES-46</strain>
    </source>
</reference>
<proteinExistence type="predicted"/>
<name>A0A5M3T7L4_LIMPL</name>
<sequence>MDNSQPDTNQPAIAIPVSELEALLTKVVRKVIKEEMINWSTQHIQSETTLTEHPLEKFMEKFGDWEDDRTDEEIIKDIYDSRSISNSEYSL</sequence>
<gene>
    <name evidence="1" type="ORF">NIES46_14890</name>
</gene>